<feature type="compositionally biased region" description="Polar residues" evidence="1">
    <location>
        <begin position="62"/>
        <end position="81"/>
    </location>
</feature>
<dbReference type="AlphaFoldDB" id="A0A2P6V8Q6"/>
<proteinExistence type="predicted"/>
<dbReference type="Proteomes" id="UP000239649">
    <property type="component" value="Unassembled WGS sequence"/>
</dbReference>
<reference evidence="2 3" key="1">
    <citation type="journal article" date="2018" name="Plant J.">
        <title>Genome sequences of Chlorella sorokiniana UTEX 1602 and Micractinium conductrix SAG 241.80: implications to maltose excretion by a green alga.</title>
        <authorList>
            <person name="Arriola M.B."/>
            <person name="Velmurugan N."/>
            <person name="Zhang Y."/>
            <person name="Plunkett M.H."/>
            <person name="Hondzo H."/>
            <person name="Barney B.M."/>
        </authorList>
    </citation>
    <scope>NUCLEOTIDE SEQUENCE [LARGE SCALE GENOMIC DNA]</scope>
    <source>
        <strain evidence="2 3">SAG 241.80</strain>
    </source>
</reference>
<feature type="region of interest" description="Disordered" evidence="1">
    <location>
        <begin position="1"/>
        <end position="90"/>
    </location>
</feature>
<gene>
    <name evidence="2" type="ORF">C2E20_6157</name>
</gene>
<protein>
    <submittedName>
        <fullName evidence="2">Uncharacterized protein</fullName>
    </submittedName>
</protein>
<keyword evidence="3" id="KW-1185">Reference proteome</keyword>
<accession>A0A2P6V8Q6</accession>
<sequence>MLSLAATRPACAQAPPVSKRRLVVHASRQEGSPNNGRSGIHDPPGWGQRGNAPKSMEAGLEQQRQLQAQHLGSAQKRSSQAAHPGGVGIDRFGAANKEILEVEKEKAGMREESASDDEWAHMSKPLKWWMEAKAVLYSWLRTGVEPL</sequence>
<name>A0A2P6V8Q6_9CHLO</name>
<comment type="caution">
    <text evidence="2">The sequence shown here is derived from an EMBL/GenBank/DDBJ whole genome shotgun (WGS) entry which is preliminary data.</text>
</comment>
<organism evidence="2 3">
    <name type="scientific">Micractinium conductrix</name>
    <dbReference type="NCBI Taxonomy" id="554055"/>
    <lineage>
        <taxon>Eukaryota</taxon>
        <taxon>Viridiplantae</taxon>
        <taxon>Chlorophyta</taxon>
        <taxon>core chlorophytes</taxon>
        <taxon>Trebouxiophyceae</taxon>
        <taxon>Chlorellales</taxon>
        <taxon>Chlorellaceae</taxon>
        <taxon>Chlorella clade</taxon>
        <taxon>Micractinium</taxon>
    </lineage>
</organism>
<dbReference type="OrthoDB" id="10506620at2759"/>
<evidence type="ECO:0000256" key="1">
    <source>
        <dbReference type="SAM" id="MobiDB-lite"/>
    </source>
</evidence>
<dbReference type="EMBL" id="LHPF02000020">
    <property type="protein sequence ID" value="PSC70467.1"/>
    <property type="molecule type" value="Genomic_DNA"/>
</dbReference>
<evidence type="ECO:0000313" key="2">
    <source>
        <dbReference type="EMBL" id="PSC70467.1"/>
    </source>
</evidence>
<evidence type="ECO:0000313" key="3">
    <source>
        <dbReference type="Proteomes" id="UP000239649"/>
    </source>
</evidence>